<dbReference type="InterPro" id="IPR001173">
    <property type="entry name" value="Glyco_trans_2-like"/>
</dbReference>
<comment type="subcellular location">
    <subcellularLocation>
        <location evidence="1">Cell membrane</location>
        <topology evidence="1">Multi-pass membrane protein</topology>
    </subcellularLocation>
</comment>
<evidence type="ECO:0000259" key="10">
    <source>
        <dbReference type="Pfam" id="PF00535"/>
    </source>
</evidence>
<gene>
    <name evidence="11" type="ORF">H9742_11805</name>
</gene>
<dbReference type="SUPFAM" id="SSF53448">
    <property type="entry name" value="Nucleotide-diphospho-sugar transferases"/>
    <property type="match status" value="1"/>
</dbReference>
<dbReference type="GO" id="GO:0016757">
    <property type="term" value="F:glycosyltransferase activity"/>
    <property type="evidence" value="ECO:0007669"/>
    <property type="project" value="UniProtKB-KW"/>
</dbReference>
<evidence type="ECO:0000256" key="8">
    <source>
        <dbReference type="ARBA" id="ARBA00038152"/>
    </source>
</evidence>
<dbReference type="Pfam" id="PF00535">
    <property type="entry name" value="Glycos_transf_2"/>
    <property type="match status" value="1"/>
</dbReference>
<keyword evidence="4" id="KW-0808">Transferase</keyword>
<evidence type="ECO:0000256" key="7">
    <source>
        <dbReference type="ARBA" id="ARBA00023136"/>
    </source>
</evidence>
<evidence type="ECO:0000256" key="4">
    <source>
        <dbReference type="ARBA" id="ARBA00022679"/>
    </source>
</evidence>
<dbReference type="PANTHER" id="PTHR48090">
    <property type="entry name" value="UNDECAPRENYL-PHOSPHATE 4-DEOXY-4-FORMAMIDO-L-ARABINOSE TRANSFERASE-RELATED"/>
    <property type="match status" value="1"/>
</dbReference>
<dbReference type="CDD" id="cd04187">
    <property type="entry name" value="DPM1_like_bac"/>
    <property type="match status" value="1"/>
</dbReference>
<name>A0A9D1R7Y6_9FIRM</name>
<keyword evidence="2" id="KW-1003">Cell membrane</keyword>
<dbReference type="InterPro" id="IPR050256">
    <property type="entry name" value="Glycosyltransferase_2"/>
</dbReference>
<feature type="transmembrane region" description="Helical" evidence="9">
    <location>
        <begin position="265"/>
        <end position="291"/>
    </location>
</feature>
<comment type="similarity">
    <text evidence="8">Belongs to the glycosyltransferase 2 family. GtrB subfamily.</text>
</comment>
<keyword evidence="3" id="KW-0328">Glycosyltransferase</keyword>
<dbReference type="AlphaFoldDB" id="A0A9D1R7Y6"/>
<dbReference type="Proteomes" id="UP000824265">
    <property type="component" value="Unassembled WGS sequence"/>
</dbReference>
<dbReference type="Gene3D" id="3.90.550.10">
    <property type="entry name" value="Spore Coat Polysaccharide Biosynthesis Protein SpsA, Chain A"/>
    <property type="match status" value="1"/>
</dbReference>
<evidence type="ECO:0000256" key="2">
    <source>
        <dbReference type="ARBA" id="ARBA00022475"/>
    </source>
</evidence>
<reference evidence="11" key="1">
    <citation type="journal article" date="2021" name="PeerJ">
        <title>Extensive microbial diversity within the chicken gut microbiome revealed by metagenomics and culture.</title>
        <authorList>
            <person name="Gilroy R."/>
            <person name="Ravi A."/>
            <person name="Getino M."/>
            <person name="Pursley I."/>
            <person name="Horton D.L."/>
            <person name="Alikhan N.F."/>
            <person name="Baker D."/>
            <person name="Gharbi K."/>
            <person name="Hall N."/>
            <person name="Watson M."/>
            <person name="Adriaenssens E.M."/>
            <person name="Foster-Nyarko E."/>
            <person name="Jarju S."/>
            <person name="Secka A."/>
            <person name="Antonio M."/>
            <person name="Oren A."/>
            <person name="Chaudhuri R.R."/>
            <person name="La Ragione R."/>
            <person name="Hildebrand F."/>
            <person name="Pallen M.J."/>
        </authorList>
    </citation>
    <scope>NUCLEOTIDE SEQUENCE</scope>
    <source>
        <strain evidence="11">CHK195-6426</strain>
    </source>
</reference>
<evidence type="ECO:0000256" key="3">
    <source>
        <dbReference type="ARBA" id="ARBA00022676"/>
    </source>
</evidence>
<keyword evidence="7 9" id="KW-0472">Membrane</keyword>
<feature type="transmembrane region" description="Helical" evidence="9">
    <location>
        <begin position="230"/>
        <end position="253"/>
    </location>
</feature>
<evidence type="ECO:0000313" key="12">
    <source>
        <dbReference type="Proteomes" id="UP000824265"/>
    </source>
</evidence>
<sequence length="309" mass="35693">MSLLSVIVPCFNEEESVELFYTELMKNHDFFRGKGVEIEVIYVDDGSKDGTVREIKKLHERDERVHMISFSRNFGKEAAMFAGLERSAGDYVVLMDVDLQDPPSLLPEMFSYVEQGYDSVATRRVSRKGEPPVRSFFARLFYRLMKRISKTEIMDGARDYRLMTRKMVDAILSMREYNRFTKGIFGWVGFETKWLEYENVERAKGETKWNFWKLLLYSIDGITAFSTVPLMLASLVGVLFCAVAFLMIVFIIVRKLIFGDPVSGWPSLVCIILMTGGVQFFCTGILGQYLAKTYMEVKNRPIYLTKEEI</sequence>
<dbReference type="PANTHER" id="PTHR48090:SF8">
    <property type="entry name" value="GLYCOSYLTRANSFERASE CSBB-RELATED"/>
    <property type="match status" value="1"/>
</dbReference>
<feature type="domain" description="Glycosyltransferase 2-like" evidence="10">
    <location>
        <begin position="5"/>
        <end position="171"/>
    </location>
</feature>
<dbReference type="RefSeq" id="WP_318702784.1">
    <property type="nucleotide sequence ID" value="NZ_CALWMU010000007.1"/>
</dbReference>
<comment type="caution">
    <text evidence="11">The sequence shown here is derived from an EMBL/GenBank/DDBJ whole genome shotgun (WGS) entry which is preliminary data.</text>
</comment>
<evidence type="ECO:0000256" key="1">
    <source>
        <dbReference type="ARBA" id="ARBA00004651"/>
    </source>
</evidence>
<keyword evidence="5 9" id="KW-0812">Transmembrane</keyword>
<reference evidence="11" key="2">
    <citation type="submission" date="2021-04" db="EMBL/GenBank/DDBJ databases">
        <authorList>
            <person name="Gilroy R."/>
        </authorList>
    </citation>
    <scope>NUCLEOTIDE SEQUENCE</scope>
    <source>
        <strain evidence="11">CHK195-6426</strain>
    </source>
</reference>
<dbReference type="InterPro" id="IPR029044">
    <property type="entry name" value="Nucleotide-diphossugar_trans"/>
</dbReference>
<dbReference type="GO" id="GO:0005886">
    <property type="term" value="C:plasma membrane"/>
    <property type="evidence" value="ECO:0007669"/>
    <property type="project" value="UniProtKB-SubCell"/>
</dbReference>
<evidence type="ECO:0000256" key="5">
    <source>
        <dbReference type="ARBA" id="ARBA00022692"/>
    </source>
</evidence>
<dbReference type="EMBL" id="DXGH01000065">
    <property type="protein sequence ID" value="HIW82178.1"/>
    <property type="molecule type" value="Genomic_DNA"/>
</dbReference>
<evidence type="ECO:0000313" key="11">
    <source>
        <dbReference type="EMBL" id="HIW82178.1"/>
    </source>
</evidence>
<keyword evidence="6 9" id="KW-1133">Transmembrane helix</keyword>
<dbReference type="FunFam" id="3.90.550.10:FF:000079">
    <property type="entry name" value="Probable glycosyl transferase"/>
    <property type="match status" value="1"/>
</dbReference>
<evidence type="ECO:0000256" key="6">
    <source>
        <dbReference type="ARBA" id="ARBA00022989"/>
    </source>
</evidence>
<proteinExistence type="inferred from homology"/>
<accession>A0A9D1R7Y6</accession>
<organism evidence="11 12">
    <name type="scientific">Candidatus Acetatifactor stercoripullorum</name>
    <dbReference type="NCBI Taxonomy" id="2838414"/>
    <lineage>
        <taxon>Bacteria</taxon>
        <taxon>Bacillati</taxon>
        <taxon>Bacillota</taxon>
        <taxon>Clostridia</taxon>
        <taxon>Lachnospirales</taxon>
        <taxon>Lachnospiraceae</taxon>
        <taxon>Acetatifactor</taxon>
    </lineage>
</organism>
<evidence type="ECO:0000256" key="9">
    <source>
        <dbReference type="SAM" id="Phobius"/>
    </source>
</evidence>
<protein>
    <submittedName>
        <fullName evidence="11">Glycosyltransferase family 2 protein</fullName>
    </submittedName>
</protein>